<evidence type="ECO:0000313" key="2">
    <source>
        <dbReference type="Proteomes" id="UP000422881"/>
    </source>
</evidence>
<dbReference type="Proteomes" id="UP000422881">
    <property type="component" value="Segment"/>
</dbReference>
<proteinExistence type="predicted"/>
<organism evidence="1 2">
    <name type="scientific">Lactococcus phage P1048</name>
    <dbReference type="NCBI Taxonomy" id="2662295"/>
    <lineage>
        <taxon>Viruses</taxon>
        <taxon>Duplodnaviria</taxon>
        <taxon>Heunggongvirae</taxon>
        <taxon>Uroviricota</taxon>
        <taxon>Caudoviricetes</taxon>
        <taxon>Audreyjarvisvirus</taxon>
        <taxon>Audreyjarvisvirus P1048</taxon>
    </lineage>
</organism>
<name>A0A649V209_9CAUD</name>
<dbReference type="GeneID" id="56137935"/>
<keyword evidence="2" id="KW-1185">Reference proteome</keyword>
<dbReference type="KEGG" id="vg:56137935"/>
<reference evidence="1 2" key="1">
    <citation type="submission" date="2019-10" db="EMBL/GenBank/DDBJ databases">
        <authorList>
            <person name="Brinks E."/>
        </authorList>
    </citation>
    <scope>NUCLEOTIDE SEQUENCE [LARGE SCALE GENOMIC DNA]</scope>
</reference>
<dbReference type="RefSeq" id="YP_009905549.1">
    <property type="nucleotide sequence ID" value="NC_049857.1"/>
</dbReference>
<protein>
    <submittedName>
        <fullName evidence="1">Uncharacterized protein</fullName>
    </submittedName>
</protein>
<accession>A0A649V209</accession>
<dbReference type="EMBL" id="MN552145">
    <property type="protein sequence ID" value="QGJ84911.1"/>
    <property type="molecule type" value="Genomic_DNA"/>
</dbReference>
<sequence length="74" mass="8623">MLQIFETKLILFEIGIFQTKPTFRIEFLKRDSHTPTSIGVQISQTNPILFQIGIFQTKRTLSLTFLKQNGMIYT</sequence>
<evidence type="ECO:0000313" key="1">
    <source>
        <dbReference type="EMBL" id="QGJ84911.1"/>
    </source>
</evidence>